<dbReference type="Proteomes" id="UP000607653">
    <property type="component" value="Unassembled WGS sequence"/>
</dbReference>
<name>A0A822Y4W5_NELNU</name>
<proteinExistence type="predicted"/>
<gene>
    <name evidence="2" type="ORF">HUJ06_029048</name>
</gene>
<keyword evidence="3" id="KW-1185">Reference proteome</keyword>
<organism evidence="2 3">
    <name type="scientific">Nelumbo nucifera</name>
    <name type="common">Sacred lotus</name>
    <dbReference type="NCBI Taxonomy" id="4432"/>
    <lineage>
        <taxon>Eukaryota</taxon>
        <taxon>Viridiplantae</taxon>
        <taxon>Streptophyta</taxon>
        <taxon>Embryophyta</taxon>
        <taxon>Tracheophyta</taxon>
        <taxon>Spermatophyta</taxon>
        <taxon>Magnoliopsida</taxon>
        <taxon>Proteales</taxon>
        <taxon>Nelumbonaceae</taxon>
        <taxon>Nelumbo</taxon>
    </lineage>
</organism>
<evidence type="ECO:0000256" key="1">
    <source>
        <dbReference type="SAM" id="MobiDB-lite"/>
    </source>
</evidence>
<evidence type="ECO:0000313" key="3">
    <source>
        <dbReference type="Proteomes" id="UP000607653"/>
    </source>
</evidence>
<reference evidence="2 3" key="1">
    <citation type="journal article" date="2020" name="Mol. Biol. Evol.">
        <title>Distinct Expression and Methylation Patterns for Genes with Different Fates following a Single Whole-Genome Duplication in Flowering Plants.</title>
        <authorList>
            <person name="Shi T."/>
            <person name="Rahmani R.S."/>
            <person name="Gugger P.F."/>
            <person name="Wang M."/>
            <person name="Li H."/>
            <person name="Zhang Y."/>
            <person name="Li Z."/>
            <person name="Wang Q."/>
            <person name="Van de Peer Y."/>
            <person name="Marchal K."/>
            <person name="Chen J."/>
        </authorList>
    </citation>
    <scope>NUCLEOTIDE SEQUENCE [LARGE SCALE GENOMIC DNA]</scope>
    <source>
        <tissue evidence="2">Leaf</tissue>
    </source>
</reference>
<dbReference type="AlphaFoldDB" id="A0A822Y4W5"/>
<feature type="region of interest" description="Disordered" evidence="1">
    <location>
        <begin position="101"/>
        <end position="123"/>
    </location>
</feature>
<feature type="compositionally biased region" description="Basic and acidic residues" evidence="1">
    <location>
        <begin position="111"/>
        <end position="123"/>
    </location>
</feature>
<sequence>MMRKMRKIMLRTATFFQSFLRLSSTPALQESQLKHSSPAGLSQAVQSVRVLVVFVLFQTVGLSYWKLHSVGGLQHPDCNHNKQTIASDFDVMVDIKFSTRKHKNSNCSASIEKKEQQSGKNEL</sequence>
<comment type="caution">
    <text evidence="2">The sequence shown here is derived from an EMBL/GenBank/DDBJ whole genome shotgun (WGS) entry which is preliminary data.</text>
</comment>
<dbReference type="EMBL" id="DUZY01000002">
    <property type="protein sequence ID" value="DAD27580.1"/>
    <property type="molecule type" value="Genomic_DNA"/>
</dbReference>
<evidence type="ECO:0000313" key="2">
    <source>
        <dbReference type="EMBL" id="DAD27580.1"/>
    </source>
</evidence>
<protein>
    <submittedName>
        <fullName evidence="2">Uncharacterized protein</fullName>
    </submittedName>
</protein>
<accession>A0A822Y4W5</accession>